<feature type="active site" description="Nucleophile" evidence="4 7">
    <location>
        <position position="275"/>
    </location>
</feature>
<protein>
    <submittedName>
        <fullName evidence="9">Mannan endo-1,4-beta-mannosidase</fullName>
        <ecNumber evidence="9">3.2.1.78</ecNumber>
    </submittedName>
</protein>
<evidence type="ECO:0000259" key="8">
    <source>
        <dbReference type="PROSITE" id="PS51764"/>
    </source>
</evidence>
<evidence type="ECO:0000313" key="10">
    <source>
        <dbReference type="Proteomes" id="UP000008634"/>
    </source>
</evidence>
<keyword evidence="3 7" id="KW-0326">Glycosidase</keyword>
<reference evidence="9 10" key="1">
    <citation type="journal article" date="2010" name="Stand. Genomic Sci.">
        <title>Complete genome sequence of Cellulophaga algicola type strain (IC166).</title>
        <authorList>
            <person name="Abt B."/>
            <person name="Lu M."/>
            <person name="Misra M."/>
            <person name="Han C."/>
            <person name="Nolan M."/>
            <person name="Lucas S."/>
            <person name="Hammon N."/>
            <person name="Deshpande S."/>
            <person name="Cheng J.F."/>
            <person name="Tapia R."/>
            <person name="Goodwin L."/>
            <person name="Pitluck S."/>
            <person name="Liolios K."/>
            <person name="Pagani I."/>
            <person name="Ivanova N."/>
            <person name="Mavromatis K."/>
            <person name="Ovchinikova G."/>
            <person name="Pati A."/>
            <person name="Chen A."/>
            <person name="Palaniappan K."/>
            <person name="Land M."/>
            <person name="Hauser L."/>
            <person name="Chang Y.J."/>
            <person name="Jeffries C.D."/>
            <person name="Detter J.C."/>
            <person name="Brambilla E."/>
            <person name="Rohde M."/>
            <person name="Tindall B.J."/>
            <person name="Goker M."/>
            <person name="Woyke T."/>
            <person name="Bristow J."/>
            <person name="Eisen J.A."/>
            <person name="Markowitz V."/>
            <person name="Hugenholtz P."/>
            <person name="Kyrpides N.C."/>
            <person name="Klenk H.P."/>
            <person name="Lapidus A."/>
        </authorList>
    </citation>
    <scope>NUCLEOTIDE SEQUENCE [LARGE SCALE GENOMIC DNA]</scope>
    <source>
        <strain evidence="10">DSM 14237 / IC166 / ACAM 630</strain>
    </source>
</reference>
<feature type="domain" description="GH26" evidence="8">
    <location>
        <begin position="14"/>
        <end position="340"/>
    </location>
</feature>
<dbReference type="Gene3D" id="3.20.20.80">
    <property type="entry name" value="Glycosidases"/>
    <property type="match status" value="1"/>
</dbReference>
<feature type="binding site" evidence="5">
    <location>
        <position position="109"/>
    </location>
    <ligand>
        <name>substrate</name>
    </ligand>
</feature>
<dbReference type="PIRSF" id="PIRSF018168">
    <property type="entry name" value="Mannan-1_4-beta-mannosidase"/>
    <property type="match status" value="1"/>
</dbReference>
<evidence type="ECO:0000256" key="3">
    <source>
        <dbReference type="ARBA" id="ARBA00023295"/>
    </source>
</evidence>
<dbReference type="InterPro" id="IPR016714">
    <property type="entry name" value="MANB/E"/>
</dbReference>
<dbReference type="Pfam" id="PF02156">
    <property type="entry name" value="Glyco_hydro_26"/>
    <property type="match status" value="1"/>
</dbReference>
<dbReference type="HOGENOM" id="CLU_016930_0_1_10"/>
<dbReference type="InterPro" id="IPR000805">
    <property type="entry name" value="Glyco_hydro_26"/>
</dbReference>
<keyword evidence="10" id="KW-1185">Reference proteome</keyword>
<feature type="binding site" evidence="5">
    <location>
        <position position="241"/>
    </location>
    <ligand>
        <name>substrate</name>
    </ligand>
</feature>
<dbReference type="EC" id="3.2.1.78" evidence="9"/>
<dbReference type="SMR" id="E6XF03"/>
<accession>E6XF03</accession>
<sequence>MDTPLFLADRHALPQVLALKQKIERLSEKGYAFGHQDTTSYGVGWRHDQDKYTSDVFKVVGDFPLVYGFDIGQIEHQKDKNLDNVPFNDMRALIQKAHADGGIITISWHADNPVSKGDSWEVTPAVQHILKGGSHFRIYKEWLKRVANFLLSLKDKNGVLIPVAFRPFHEMNGAWFWWGNPHCSSAAYKALWGQTLLILTDEFGVHNLLYVYAPNLVFTEAEYLMNYPGDHGVDMLGLDLYQHGTAKAFKKILKTNVEVLKAIAENLNKPYALTEIGLDKLNEAQWWSEILDHTVVGTGIAWVLLWRNDSEKHFFVPYPDQLSARDFKIFSQMPHILFLSDKKV</sequence>
<evidence type="ECO:0000256" key="6">
    <source>
        <dbReference type="PIRSR" id="PIRSR018168-3"/>
    </source>
</evidence>
<feature type="site" description="Plays an important role in maintaining the position of the catalytic nucleophile" evidence="6">
    <location>
        <position position="169"/>
    </location>
</feature>
<dbReference type="RefSeq" id="WP_013550703.1">
    <property type="nucleotide sequence ID" value="NC_014934.1"/>
</dbReference>
<evidence type="ECO:0000256" key="2">
    <source>
        <dbReference type="ARBA" id="ARBA00022801"/>
    </source>
</evidence>
<evidence type="ECO:0000256" key="7">
    <source>
        <dbReference type="PROSITE-ProRule" id="PRU01100"/>
    </source>
</evidence>
<dbReference type="GO" id="GO:0006080">
    <property type="term" value="P:substituted mannan metabolic process"/>
    <property type="evidence" value="ECO:0007669"/>
    <property type="project" value="InterPro"/>
</dbReference>
<keyword evidence="2 7" id="KW-0378">Hydrolase</keyword>
<evidence type="ECO:0000256" key="4">
    <source>
        <dbReference type="PIRSR" id="PIRSR018168-1"/>
    </source>
</evidence>
<dbReference type="OrthoDB" id="9816550at2"/>
<organism evidence="9 10">
    <name type="scientific">Cellulophaga algicola (strain DSM 14237 / IC166 / ACAM 630)</name>
    <dbReference type="NCBI Taxonomy" id="688270"/>
    <lineage>
        <taxon>Bacteria</taxon>
        <taxon>Pseudomonadati</taxon>
        <taxon>Bacteroidota</taxon>
        <taxon>Flavobacteriia</taxon>
        <taxon>Flavobacteriales</taxon>
        <taxon>Flavobacteriaceae</taxon>
        <taxon>Cellulophaga</taxon>
    </lineage>
</organism>
<name>E6XF03_CELAD</name>
<dbReference type="InterPro" id="IPR017853">
    <property type="entry name" value="GH"/>
</dbReference>
<dbReference type="EMBL" id="CP002453">
    <property type="protein sequence ID" value="ADV49225.1"/>
    <property type="molecule type" value="Genomic_DNA"/>
</dbReference>
<evidence type="ECO:0000256" key="5">
    <source>
        <dbReference type="PIRSR" id="PIRSR018168-2"/>
    </source>
</evidence>
<comment type="similarity">
    <text evidence="1 7">Belongs to the glycosyl hydrolase 26 family.</text>
</comment>
<dbReference type="SUPFAM" id="SSF51445">
    <property type="entry name" value="(Trans)glycosidases"/>
    <property type="match status" value="1"/>
</dbReference>
<feature type="binding site" evidence="5">
    <location>
        <position position="175"/>
    </location>
    <ligand>
        <name>substrate</name>
    </ligand>
</feature>
<dbReference type="PANTHER" id="PTHR40079">
    <property type="entry name" value="MANNAN ENDO-1,4-BETA-MANNOSIDASE E-RELATED"/>
    <property type="match status" value="1"/>
</dbReference>
<dbReference type="PRINTS" id="PR00739">
    <property type="entry name" value="GLHYDRLASE26"/>
</dbReference>
<proteinExistence type="inferred from homology"/>
<dbReference type="GO" id="GO:0016985">
    <property type="term" value="F:mannan endo-1,4-beta-mannosidase activity"/>
    <property type="evidence" value="ECO:0007669"/>
    <property type="project" value="UniProtKB-EC"/>
</dbReference>
<dbReference type="PANTHER" id="PTHR40079:SF4">
    <property type="entry name" value="GH26 DOMAIN-CONTAINING PROTEIN-RELATED"/>
    <property type="match status" value="1"/>
</dbReference>
<dbReference type="PROSITE" id="PS51764">
    <property type="entry name" value="GH26"/>
    <property type="match status" value="1"/>
</dbReference>
<dbReference type="eggNOG" id="COG4124">
    <property type="taxonomic scope" value="Bacteria"/>
</dbReference>
<dbReference type="AlphaFoldDB" id="E6XF03"/>
<evidence type="ECO:0000313" key="9">
    <source>
        <dbReference type="EMBL" id="ADV49225.1"/>
    </source>
</evidence>
<feature type="active site" description="Proton donor" evidence="4 7">
    <location>
        <position position="170"/>
    </location>
</feature>
<evidence type="ECO:0000256" key="1">
    <source>
        <dbReference type="ARBA" id="ARBA00007754"/>
    </source>
</evidence>
<dbReference type="STRING" id="688270.Celal_1925"/>
<dbReference type="Proteomes" id="UP000008634">
    <property type="component" value="Chromosome"/>
</dbReference>
<gene>
    <name evidence="9" type="ordered locus">Celal_1925</name>
</gene>
<dbReference type="InterPro" id="IPR022790">
    <property type="entry name" value="GH26_dom"/>
</dbReference>
<dbReference type="KEGG" id="cao:Celal_1925"/>